<dbReference type="EMBL" id="GGEC01079861">
    <property type="protein sequence ID" value="MBX60345.1"/>
    <property type="molecule type" value="Transcribed_RNA"/>
</dbReference>
<reference evidence="1" key="1">
    <citation type="submission" date="2018-02" db="EMBL/GenBank/DDBJ databases">
        <title>Rhizophora mucronata_Transcriptome.</title>
        <authorList>
            <person name="Meera S.P."/>
            <person name="Sreeshan A."/>
            <person name="Augustine A."/>
        </authorList>
    </citation>
    <scope>NUCLEOTIDE SEQUENCE</scope>
    <source>
        <tissue evidence="1">Leaf</tissue>
    </source>
</reference>
<evidence type="ECO:0000313" key="1">
    <source>
        <dbReference type="EMBL" id="MBX60345.1"/>
    </source>
</evidence>
<proteinExistence type="predicted"/>
<sequence length="14" mass="1697">MSLFFVARQNKIEN</sequence>
<organism evidence="1">
    <name type="scientific">Rhizophora mucronata</name>
    <name type="common">Asiatic mangrove</name>
    <dbReference type="NCBI Taxonomy" id="61149"/>
    <lineage>
        <taxon>Eukaryota</taxon>
        <taxon>Viridiplantae</taxon>
        <taxon>Streptophyta</taxon>
        <taxon>Embryophyta</taxon>
        <taxon>Tracheophyta</taxon>
        <taxon>Spermatophyta</taxon>
        <taxon>Magnoliopsida</taxon>
        <taxon>eudicotyledons</taxon>
        <taxon>Gunneridae</taxon>
        <taxon>Pentapetalae</taxon>
        <taxon>rosids</taxon>
        <taxon>fabids</taxon>
        <taxon>Malpighiales</taxon>
        <taxon>Rhizophoraceae</taxon>
        <taxon>Rhizophora</taxon>
    </lineage>
</organism>
<accession>A0A2P2Q074</accession>
<protein>
    <submittedName>
        <fullName evidence="1">Uncharacterized protein</fullName>
    </submittedName>
</protein>
<name>A0A2P2Q074_RHIMU</name>